<feature type="transmembrane region" description="Helical" evidence="2">
    <location>
        <begin position="90"/>
        <end position="110"/>
    </location>
</feature>
<protein>
    <recommendedName>
        <fullName evidence="3">DUF6534 domain-containing protein</fullName>
    </recommendedName>
</protein>
<evidence type="ECO:0000313" key="5">
    <source>
        <dbReference type="Proteomes" id="UP000054097"/>
    </source>
</evidence>
<keyword evidence="5" id="KW-1185">Reference proteome</keyword>
<evidence type="ECO:0000313" key="4">
    <source>
        <dbReference type="EMBL" id="KIM30389.1"/>
    </source>
</evidence>
<dbReference type="EMBL" id="KN824284">
    <property type="protein sequence ID" value="KIM30389.1"/>
    <property type="molecule type" value="Genomic_DNA"/>
</dbReference>
<accession>A0A0C3BE20</accession>
<reference evidence="4 5" key="1">
    <citation type="submission" date="2014-04" db="EMBL/GenBank/DDBJ databases">
        <authorList>
            <consortium name="DOE Joint Genome Institute"/>
            <person name="Kuo A."/>
            <person name="Zuccaro A."/>
            <person name="Kohler A."/>
            <person name="Nagy L.G."/>
            <person name="Floudas D."/>
            <person name="Copeland A."/>
            <person name="Barry K.W."/>
            <person name="Cichocki N."/>
            <person name="Veneault-Fourrey C."/>
            <person name="LaButti K."/>
            <person name="Lindquist E.A."/>
            <person name="Lipzen A."/>
            <person name="Lundell T."/>
            <person name="Morin E."/>
            <person name="Murat C."/>
            <person name="Sun H."/>
            <person name="Tunlid A."/>
            <person name="Henrissat B."/>
            <person name="Grigoriev I.V."/>
            <person name="Hibbett D.S."/>
            <person name="Martin F."/>
            <person name="Nordberg H.P."/>
            <person name="Cantor M.N."/>
            <person name="Hua S.X."/>
        </authorList>
    </citation>
    <scope>NUCLEOTIDE SEQUENCE [LARGE SCALE GENOMIC DNA]</scope>
    <source>
        <strain evidence="4 5">MAFF 305830</strain>
    </source>
</reference>
<feature type="transmembrane region" description="Helical" evidence="2">
    <location>
        <begin position="166"/>
        <end position="187"/>
    </location>
</feature>
<dbReference type="Pfam" id="PF20152">
    <property type="entry name" value="DUF6534"/>
    <property type="match status" value="1"/>
</dbReference>
<evidence type="ECO:0000259" key="3">
    <source>
        <dbReference type="Pfam" id="PF20152"/>
    </source>
</evidence>
<feature type="compositionally biased region" description="Polar residues" evidence="1">
    <location>
        <begin position="363"/>
        <end position="375"/>
    </location>
</feature>
<feature type="domain" description="DUF6534" evidence="3">
    <location>
        <begin position="170"/>
        <end position="256"/>
    </location>
</feature>
<dbReference type="AlphaFoldDB" id="A0A0C3BE20"/>
<gene>
    <name evidence="4" type="ORF">M408DRAFT_284721</name>
</gene>
<dbReference type="InterPro" id="IPR045339">
    <property type="entry name" value="DUF6534"/>
</dbReference>
<dbReference type="Proteomes" id="UP000054097">
    <property type="component" value="Unassembled WGS sequence"/>
</dbReference>
<name>A0A0C3BE20_SERVB</name>
<sequence length="422" mass="47097">MNVSDPTLLAGPLLLGHLFNVFLYGIELVQFYRYNVIFPRSEERPWTRRLVYTVVILDTLQTAFTIHNAWRVLGSGWGDPDVFLNPEWSWGSVPLFTGLVSLLVQGFYALRISKLIQYQLTRWLIGLILVIAITQAVCGIISGVYYVFGSITRTTHSFTFVTTTVWLGGSAFCDLVISATIVTFLLVQVSGFKPRDNVVQKVIKMTVETGAITTSAATVDLILFLRFPNNNLHLIFCIPLAKLYSNTLLAMLNARKGTFMPDTTPEGTLPIMLHKTNNSKSFLNSPHYHDPSTTNFPGDSTATLYSKTPASSSAPLSRYNPPSPSRPYTVVRPTVPKRSAQPVLSPSFIAPHKHKRTESTQRYADSFPSPQSSAIAKSPVHSTARGWRKHETKPSDLPSHLDMTMDDPGFRTRFLKKFQSPI</sequence>
<organism evidence="4 5">
    <name type="scientific">Serendipita vermifera MAFF 305830</name>
    <dbReference type="NCBI Taxonomy" id="933852"/>
    <lineage>
        <taxon>Eukaryota</taxon>
        <taxon>Fungi</taxon>
        <taxon>Dikarya</taxon>
        <taxon>Basidiomycota</taxon>
        <taxon>Agaricomycotina</taxon>
        <taxon>Agaricomycetes</taxon>
        <taxon>Sebacinales</taxon>
        <taxon>Serendipitaceae</taxon>
        <taxon>Serendipita</taxon>
    </lineage>
</organism>
<dbReference type="HOGENOM" id="CLU_625715_0_0_1"/>
<dbReference type="OrthoDB" id="3263055at2759"/>
<proteinExistence type="predicted"/>
<dbReference type="PANTHER" id="PTHR40465">
    <property type="entry name" value="CHROMOSOME 1, WHOLE GENOME SHOTGUN SEQUENCE"/>
    <property type="match status" value="1"/>
</dbReference>
<keyword evidence="2" id="KW-1133">Transmembrane helix</keyword>
<dbReference type="PANTHER" id="PTHR40465:SF1">
    <property type="entry name" value="DUF6534 DOMAIN-CONTAINING PROTEIN"/>
    <property type="match status" value="1"/>
</dbReference>
<feature type="transmembrane region" description="Helical" evidence="2">
    <location>
        <begin position="6"/>
        <end position="29"/>
    </location>
</feature>
<feature type="region of interest" description="Disordered" evidence="1">
    <location>
        <begin position="282"/>
        <end position="331"/>
    </location>
</feature>
<feature type="region of interest" description="Disordered" evidence="1">
    <location>
        <begin position="363"/>
        <end position="403"/>
    </location>
</feature>
<feature type="transmembrane region" description="Helical" evidence="2">
    <location>
        <begin position="50"/>
        <end position="70"/>
    </location>
</feature>
<feature type="transmembrane region" description="Helical" evidence="2">
    <location>
        <begin position="122"/>
        <end position="146"/>
    </location>
</feature>
<keyword evidence="2" id="KW-0812">Transmembrane</keyword>
<reference evidence="5" key="2">
    <citation type="submission" date="2015-01" db="EMBL/GenBank/DDBJ databases">
        <title>Evolutionary Origins and Diversification of the Mycorrhizal Mutualists.</title>
        <authorList>
            <consortium name="DOE Joint Genome Institute"/>
            <consortium name="Mycorrhizal Genomics Consortium"/>
            <person name="Kohler A."/>
            <person name="Kuo A."/>
            <person name="Nagy L.G."/>
            <person name="Floudas D."/>
            <person name="Copeland A."/>
            <person name="Barry K.W."/>
            <person name="Cichocki N."/>
            <person name="Veneault-Fourrey C."/>
            <person name="LaButti K."/>
            <person name="Lindquist E.A."/>
            <person name="Lipzen A."/>
            <person name="Lundell T."/>
            <person name="Morin E."/>
            <person name="Murat C."/>
            <person name="Riley R."/>
            <person name="Ohm R."/>
            <person name="Sun H."/>
            <person name="Tunlid A."/>
            <person name="Henrissat B."/>
            <person name="Grigoriev I.V."/>
            <person name="Hibbett D.S."/>
            <person name="Martin F."/>
        </authorList>
    </citation>
    <scope>NUCLEOTIDE SEQUENCE [LARGE SCALE GENOMIC DNA]</scope>
    <source>
        <strain evidence="5">MAFF 305830</strain>
    </source>
</reference>
<feature type="compositionally biased region" description="Polar residues" evidence="1">
    <location>
        <begin position="291"/>
        <end position="314"/>
    </location>
</feature>
<evidence type="ECO:0000256" key="2">
    <source>
        <dbReference type="SAM" id="Phobius"/>
    </source>
</evidence>
<keyword evidence="2" id="KW-0472">Membrane</keyword>
<evidence type="ECO:0000256" key="1">
    <source>
        <dbReference type="SAM" id="MobiDB-lite"/>
    </source>
</evidence>